<dbReference type="InterPro" id="IPR029055">
    <property type="entry name" value="Ntn_hydrolases_N"/>
</dbReference>
<dbReference type="InterPro" id="IPR005079">
    <property type="entry name" value="Peptidase_C45_hydrolase"/>
</dbReference>
<dbReference type="EMBL" id="BARS01000726">
    <property type="protein sequence ID" value="GAF81699.1"/>
    <property type="molecule type" value="Genomic_DNA"/>
</dbReference>
<dbReference type="AlphaFoldDB" id="X0SKZ9"/>
<dbReference type="SUPFAM" id="SSF56235">
    <property type="entry name" value="N-terminal nucleophile aminohydrolases (Ntn hydrolases)"/>
    <property type="match status" value="1"/>
</dbReference>
<reference evidence="2" key="1">
    <citation type="journal article" date="2014" name="Front. Microbiol.">
        <title>High frequency of phylogenetically diverse reductive dehalogenase-homologous genes in deep subseafloor sedimentary metagenomes.</title>
        <authorList>
            <person name="Kawai M."/>
            <person name="Futagami T."/>
            <person name="Toyoda A."/>
            <person name="Takaki Y."/>
            <person name="Nishi S."/>
            <person name="Hori S."/>
            <person name="Arai W."/>
            <person name="Tsubouchi T."/>
            <person name="Morono Y."/>
            <person name="Uchiyama I."/>
            <person name="Ito T."/>
            <person name="Fujiyama A."/>
            <person name="Inagaki F."/>
            <person name="Takami H."/>
        </authorList>
    </citation>
    <scope>NUCLEOTIDE SEQUENCE</scope>
    <source>
        <strain evidence="2">Expedition CK06-06</strain>
    </source>
</reference>
<organism evidence="2">
    <name type="scientific">marine sediment metagenome</name>
    <dbReference type="NCBI Taxonomy" id="412755"/>
    <lineage>
        <taxon>unclassified sequences</taxon>
        <taxon>metagenomes</taxon>
        <taxon>ecological metagenomes</taxon>
    </lineage>
</organism>
<accession>X0SKZ9</accession>
<sequence>SIVVGALDLLNGFQGGMNSEGLIVALLEDDLGTPNTDVNPLGDDVGGLNMLQLDRLILETCATVEEAKVVILNNKLVAGFLPGHLQICDRFGKAFIFDISPNDFSYHFTENNGQPQVITNHSIFLHSDISKFPPYSPKGTYNTFYRYVKLDDYVKGHQGKFSPADVKEAMSLVYAHTTDIAERSVGPLPHRTLWTMLYDINERSLEVQFYLKDGPTDPATGDPSLVFTEPFRFKLTKTGD</sequence>
<proteinExistence type="predicted"/>
<comment type="caution">
    <text evidence="2">The sequence shown here is derived from an EMBL/GenBank/DDBJ whole genome shotgun (WGS) entry which is preliminary data.</text>
</comment>
<dbReference type="Gene3D" id="3.60.60.10">
    <property type="entry name" value="Penicillin V Acylase, Chain A"/>
    <property type="match status" value="1"/>
</dbReference>
<evidence type="ECO:0000313" key="2">
    <source>
        <dbReference type="EMBL" id="GAF81699.1"/>
    </source>
</evidence>
<gene>
    <name evidence="2" type="ORF">S01H1_01632</name>
</gene>
<dbReference type="Pfam" id="PF03417">
    <property type="entry name" value="AAT"/>
    <property type="match status" value="1"/>
</dbReference>
<evidence type="ECO:0000259" key="1">
    <source>
        <dbReference type="Pfam" id="PF03417"/>
    </source>
</evidence>
<feature type="non-terminal residue" evidence="2">
    <location>
        <position position="1"/>
    </location>
</feature>
<feature type="domain" description="Peptidase C45 hydrolase" evidence="1">
    <location>
        <begin position="12"/>
        <end position="209"/>
    </location>
</feature>
<protein>
    <recommendedName>
        <fullName evidence="1">Peptidase C45 hydrolase domain-containing protein</fullName>
    </recommendedName>
</protein>
<name>X0SKZ9_9ZZZZ</name>